<feature type="domain" description="HTH cro/C1-type" evidence="1">
    <location>
        <begin position="17"/>
        <end position="72"/>
    </location>
</feature>
<dbReference type="GO" id="GO:0005524">
    <property type="term" value="F:ATP binding"/>
    <property type="evidence" value="ECO:0007669"/>
    <property type="project" value="UniProtKB-KW"/>
</dbReference>
<dbReference type="Gene3D" id="3.40.50.300">
    <property type="entry name" value="P-loop containing nucleotide triphosphate hydrolases"/>
    <property type="match status" value="1"/>
</dbReference>
<evidence type="ECO:0000313" key="2">
    <source>
        <dbReference type="EMBL" id="MFC3455540.1"/>
    </source>
</evidence>
<dbReference type="Gene3D" id="1.25.40.10">
    <property type="entry name" value="Tetratricopeptide repeat domain"/>
    <property type="match status" value="2"/>
</dbReference>
<dbReference type="Gene3D" id="1.10.10.10">
    <property type="entry name" value="Winged helix-like DNA-binding domain superfamily/Winged helix DNA-binding domain"/>
    <property type="match status" value="1"/>
</dbReference>
<dbReference type="InterPro" id="IPR036388">
    <property type="entry name" value="WH-like_DNA-bd_sf"/>
</dbReference>
<dbReference type="InterPro" id="IPR027417">
    <property type="entry name" value="P-loop_NTPase"/>
</dbReference>
<dbReference type="InterPro" id="IPR003593">
    <property type="entry name" value="AAA+_ATPase"/>
</dbReference>
<dbReference type="Pfam" id="PF13560">
    <property type="entry name" value="HTH_31"/>
    <property type="match status" value="1"/>
</dbReference>
<evidence type="ECO:0000313" key="3">
    <source>
        <dbReference type="Proteomes" id="UP001595645"/>
    </source>
</evidence>
<dbReference type="RefSeq" id="WP_378246076.1">
    <property type="nucleotide sequence ID" value="NZ_JBHRWK010000094.1"/>
</dbReference>
<keyword evidence="2" id="KW-0067">ATP-binding</keyword>
<dbReference type="InterPro" id="IPR010982">
    <property type="entry name" value="Lambda_DNA-bd_dom_sf"/>
</dbReference>
<reference evidence="3" key="1">
    <citation type="journal article" date="2019" name="Int. J. Syst. Evol. Microbiol.">
        <title>The Global Catalogue of Microorganisms (GCM) 10K type strain sequencing project: providing services to taxonomists for standard genome sequencing and annotation.</title>
        <authorList>
            <consortium name="The Broad Institute Genomics Platform"/>
            <consortium name="The Broad Institute Genome Sequencing Center for Infectious Disease"/>
            <person name="Wu L."/>
            <person name="Ma J."/>
        </authorList>
    </citation>
    <scope>NUCLEOTIDE SEQUENCE [LARGE SCALE GENOMIC DNA]</scope>
    <source>
        <strain evidence="3">CGMCC 4.7676</strain>
    </source>
</reference>
<dbReference type="PANTHER" id="PTHR47691:SF3">
    <property type="entry name" value="HTH-TYPE TRANSCRIPTIONAL REGULATOR RV0890C-RELATED"/>
    <property type="match status" value="1"/>
</dbReference>
<dbReference type="SUPFAM" id="SSF48452">
    <property type="entry name" value="TPR-like"/>
    <property type="match status" value="2"/>
</dbReference>
<dbReference type="SUPFAM" id="SSF52540">
    <property type="entry name" value="P-loop containing nucleoside triphosphate hydrolases"/>
    <property type="match status" value="1"/>
</dbReference>
<dbReference type="Gene3D" id="1.10.260.40">
    <property type="entry name" value="lambda repressor-like DNA-binding domains"/>
    <property type="match status" value="1"/>
</dbReference>
<proteinExistence type="predicted"/>
<dbReference type="EMBL" id="JBHRWK010000094">
    <property type="protein sequence ID" value="MFC3455540.1"/>
    <property type="molecule type" value="Genomic_DNA"/>
</dbReference>
<dbReference type="CDD" id="cd00093">
    <property type="entry name" value="HTH_XRE"/>
    <property type="match status" value="1"/>
</dbReference>
<protein>
    <submittedName>
        <fullName evidence="2">ATP-binding protein</fullName>
    </submittedName>
</protein>
<name>A0ABV7P8T3_9PSEU</name>
<dbReference type="SMART" id="SM00530">
    <property type="entry name" value="HTH_XRE"/>
    <property type="match status" value="1"/>
</dbReference>
<sequence length="812" mass="88489">MTNAALGKAAPTFKTQLKGYRVRAGLTQEELAEGSGVSVRAISDMERGIAKSPQRRTIEALAASLTLTDEELTALQKVARQGRVQPAAVPEPAAAGIYDSPLIGVLPTDVDDLTGRERDLDALRALSADLSGGRRRSGRVAILSGPPGTGKTTLAVRVAHNLAEDFPDGRLFLKLRGMSSEPTNPADVLHLILRSLGIDAVRIPADPEDRISLCRSLLQDRATLVVLDDAADEAQVRPLLVGGPRCLTLITSRQMLVGLEGASRLPLDVFGEDDAVTLLSTIIGAGRVTRERQAALELVELCGRLPLALRIAGNRLASRPTWPLTRLVDQLRDRSRRLTTLTAGDLDVRSVFELSYRQLSPNAAAVFRRLSLVPAADFSVGAAMTLIEASDEDDAAIFLEELADASLLQTSPENGRYQFHDLLRVFATERLSREEPPEAVEAAKNRLADWLVHTATAAGRYFHPTDGVSPSPVATPSFDDHARAGRWLEVELKNWLAAVKSVAARGGHQPVLDLAESMHWYSEIGGTASTWRDVFELAVTSAVAIGSKRDEAVHLNYLAWVQASLCDQAEESVKMAHRAWDAAVEAGDRREQGWARIYLTSAHAHDTGLTTSPKLFDEATRLFEEAGYPLGVHVARAMRASYWYRNGRFDDAAEEFDTCIAYFAQERGGSRTPVDDTNYAYLLLRSVQNLAALNASDRALSHCETALALFRRHGAAMGQARALQTSGTLMRRQGDHVNARRRLTEAEEIYERIGLTQSQIDTLCDRASLAEEMGDPAAARDDRERALGLCDRLGQAEGGKLREKLADRLNAS</sequence>
<keyword evidence="2" id="KW-0547">Nucleotide-binding</keyword>
<dbReference type="InterPro" id="IPR011990">
    <property type="entry name" value="TPR-like_helical_dom_sf"/>
</dbReference>
<dbReference type="Proteomes" id="UP001595645">
    <property type="component" value="Unassembled WGS sequence"/>
</dbReference>
<keyword evidence="3" id="KW-1185">Reference proteome</keyword>
<dbReference type="SUPFAM" id="SSF47413">
    <property type="entry name" value="lambda repressor-like DNA-binding domains"/>
    <property type="match status" value="1"/>
</dbReference>
<evidence type="ECO:0000259" key="1">
    <source>
        <dbReference type="PROSITE" id="PS50943"/>
    </source>
</evidence>
<dbReference type="Pfam" id="PF13401">
    <property type="entry name" value="AAA_22"/>
    <property type="match status" value="1"/>
</dbReference>
<organism evidence="2 3">
    <name type="scientific">Amycolatopsis speibonae</name>
    <dbReference type="NCBI Taxonomy" id="1450224"/>
    <lineage>
        <taxon>Bacteria</taxon>
        <taxon>Bacillati</taxon>
        <taxon>Actinomycetota</taxon>
        <taxon>Actinomycetes</taxon>
        <taxon>Pseudonocardiales</taxon>
        <taxon>Pseudonocardiaceae</taxon>
        <taxon>Amycolatopsis</taxon>
    </lineage>
</organism>
<dbReference type="InterPro" id="IPR001387">
    <property type="entry name" value="Cro/C1-type_HTH"/>
</dbReference>
<accession>A0ABV7P8T3</accession>
<comment type="caution">
    <text evidence="2">The sequence shown here is derived from an EMBL/GenBank/DDBJ whole genome shotgun (WGS) entry which is preliminary data.</text>
</comment>
<gene>
    <name evidence="2" type="ORF">ACFOSH_39430</name>
</gene>
<dbReference type="PANTHER" id="PTHR47691">
    <property type="entry name" value="REGULATOR-RELATED"/>
    <property type="match status" value="1"/>
</dbReference>
<dbReference type="InterPro" id="IPR049945">
    <property type="entry name" value="AAA_22"/>
</dbReference>
<dbReference type="SMART" id="SM00382">
    <property type="entry name" value="AAA"/>
    <property type="match status" value="1"/>
</dbReference>
<dbReference type="PRINTS" id="PR00364">
    <property type="entry name" value="DISEASERSIST"/>
</dbReference>
<dbReference type="PROSITE" id="PS50943">
    <property type="entry name" value="HTH_CROC1"/>
    <property type="match status" value="1"/>
</dbReference>